<evidence type="ECO:0000256" key="6">
    <source>
        <dbReference type="ARBA" id="ARBA00024343"/>
    </source>
</evidence>
<dbReference type="Proteomes" id="UP001154282">
    <property type="component" value="Unassembled WGS sequence"/>
</dbReference>
<evidence type="ECO:0000313" key="9">
    <source>
        <dbReference type="EMBL" id="CAI0441773.1"/>
    </source>
</evidence>
<dbReference type="InterPro" id="IPR044808">
    <property type="entry name" value="ERF_plant"/>
</dbReference>
<dbReference type="GO" id="GO:0005634">
    <property type="term" value="C:nucleus"/>
    <property type="evidence" value="ECO:0007669"/>
    <property type="project" value="UniProtKB-SubCell"/>
</dbReference>
<keyword evidence="5" id="KW-0539">Nucleus</keyword>
<sequence>MCSFSALESIRKHLLDDEPPTDQVAADCYTAPSPARTESFLSSLLSTTDWSDILHLLDDDDEPAADSYTAPSPAGTESFLSSLITAADWTDILSESVDTAPFPAAVLPKKAHYKGVRRRPWGKYAAEIRDPKKNGSRIWLGTYETPQDAALAYDRAAFRMRGSKAKLNFPHLVGSSADYEPVRVTNSNKKRGSPEPPCTPPSFSSSSSSSSLLSFSGAEMETESPKAKKSKMSMIESYVELEAGWDLTCSDSQMPFGSGLLVDQYSTM</sequence>
<accession>A0AAV0M4V2</accession>
<evidence type="ECO:0000259" key="8">
    <source>
        <dbReference type="PROSITE" id="PS51032"/>
    </source>
</evidence>
<dbReference type="PRINTS" id="PR00367">
    <property type="entry name" value="ETHRSPELEMNT"/>
</dbReference>
<feature type="region of interest" description="Disordered" evidence="7">
    <location>
        <begin position="184"/>
        <end position="231"/>
    </location>
</feature>
<comment type="similarity">
    <text evidence="6">Belongs to the AP2/ERF transcription factor family. ERF subfamily.</text>
</comment>
<keyword evidence="4" id="KW-0804">Transcription</keyword>
<gene>
    <name evidence="9" type="ORF">LITE_LOCUS27019</name>
</gene>
<name>A0AAV0M4V2_9ROSI</name>
<feature type="domain" description="AP2/ERF" evidence="8">
    <location>
        <begin position="112"/>
        <end position="170"/>
    </location>
</feature>
<dbReference type="AlphaFoldDB" id="A0AAV0M4V2"/>
<dbReference type="CDD" id="cd00018">
    <property type="entry name" value="AP2"/>
    <property type="match status" value="1"/>
</dbReference>
<evidence type="ECO:0000256" key="7">
    <source>
        <dbReference type="SAM" id="MobiDB-lite"/>
    </source>
</evidence>
<dbReference type="PROSITE" id="PS51032">
    <property type="entry name" value="AP2_ERF"/>
    <property type="match status" value="1"/>
</dbReference>
<feature type="compositionally biased region" description="Low complexity" evidence="7">
    <location>
        <begin position="202"/>
        <end position="216"/>
    </location>
</feature>
<evidence type="ECO:0000313" key="10">
    <source>
        <dbReference type="Proteomes" id="UP001154282"/>
    </source>
</evidence>
<reference evidence="9" key="1">
    <citation type="submission" date="2022-08" db="EMBL/GenBank/DDBJ databases">
        <authorList>
            <person name="Gutierrez-Valencia J."/>
        </authorList>
    </citation>
    <scope>NUCLEOTIDE SEQUENCE</scope>
</reference>
<proteinExistence type="inferred from homology"/>
<dbReference type="GO" id="GO:0003700">
    <property type="term" value="F:DNA-binding transcription factor activity"/>
    <property type="evidence" value="ECO:0007669"/>
    <property type="project" value="InterPro"/>
</dbReference>
<dbReference type="GO" id="GO:0009873">
    <property type="term" value="P:ethylene-activated signaling pathway"/>
    <property type="evidence" value="ECO:0007669"/>
    <property type="project" value="InterPro"/>
</dbReference>
<dbReference type="SMART" id="SM00380">
    <property type="entry name" value="AP2"/>
    <property type="match status" value="1"/>
</dbReference>
<dbReference type="FunFam" id="3.30.730.10:FF:000001">
    <property type="entry name" value="Ethylene-responsive transcription factor 2"/>
    <property type="match status" value="1"/>
</dbReference>
<dbReference type="InterPro" id="IPR036955">
    <property type="entry name" value="AP2/ERF_dom_sf"/>
</dbReference>
<evidence type="ECO:0000256" key="2">
    <source>
        <dbReference type="ARBA" id="ARBA00023015"/>
    </source>
</evidence>
<protein>
    <recommendedName>
        <fullName evidence="8">AP2/ERF domain-containing protein</fullName>
    </recommendedName>
</protein>
<keyword evidence="2" id="KW-0805">Transcription regulation</keyword>
<dbReference type="PANTHER" id="PTHR31190">
    <property type="entry name" value="DNA-BINDING DOMAIN"/>
    <property type="match status" value="1"/>
</dbReference>
<comment type="caution">
    <text evidence="9">The sequence shown here is derived from an EMBL/GenBank/DDBJ whole genome shotgun (WGS) entry which is preliminary data.</text>
</comment>
<dbReference type="InterPro" id="IPR016177">
    <property type="entry name" value="DNA-bd_dom_sf"/>
</dbReference>
<keyword evidence="3" id="KW-0238">DNA-binding</keyword>
<dbReference type="Gene3D" id="3.30.730.10">
    <property type="entry name" value="AP2/ERF domain"/>
    <property type="match status" value="1"/>
</dbReference>
<dbReference type="EMBL" id="CAMGYJ010000007">
    <property type="protein sequence ID" value="CAI0441773.1"/>
    <property type="molecule type" value="Genomic_DNA"/>
</dbReference>
<dbReference type="GO" id="GO:0003677">
    <property type="term" value="F:DNA binding"/>
    <property type="evidence" value="ECO:0007669"/>
    <property type="project" value="UniProtKB-KW"/>
</dbReference>
<evidence type="ECO:0000256" key="5">
    <source>
        <dbReference type="ARBA" id="ARBA00023242"/>
    </source>
</evidence>
<keyword evidence="10" id="KW-1185">Reference proteome</keyword>
<dbReference type="SUPFAM" id="SSF54171">
    <property type="entry name" value="DNA-binding domain"/>
    <property type="match status" value="1"/>
</dbReference>
<comment type="subcellular location">
    <subcellularLocation>
        <location evidence="1">Nucleus</location>
    </subcellularLocation>
</comment>
<dbReference type="Pfam" id="PF00847">
    <property type="entry name" value="AP2"/>
    <property type="match status" value="1"/>
</dbReference>
<dbReference type="PANTHER" id="PTHR31190:SF102">
    <property type="entry name" value="AP2_ERF DOMAIN-CONTAINING PROTEIN"/>
    <property type="match status" value="1"/>
</dbReference>
<dbReference type="InterPro" id="IPR001471">
    <property type="entry name" value="AP2/ERF_dom"/>
</dbReference>
<evidence type="ECO:0000256" key="3">
    <source>
        <dbReference type="ARBA" id="ARBA00023125"/>
    </source>
</evidence>
<evidence type="ECO:0000256" key="4">
    <source>
        <dbReference type="ARBA" id="ARBA00023163"/>
    </source>
</evidence>
<organism evidence="9 10">
    <name type="scientific">Linum tenue</name>
    <dbReference type="NCBI Taxonomy" id="586396"/>
    <lineage>
        <taxon>Eukaryota</taxon>
        <taxon>Viridiplantae</taxon>
        <taxon>Streptophyta</taxon>
        <taxon>Embryophyta</taxon>
        <taxon>Tracheophyta</taxon>
        <taxon>Spermatophyta</taxon>
        <taxon>Magnoliopsida</taxon>
        <taxon>eudicotyledons</taxon>
        <taxon>Gunneridae</taxon>
        <taxon>Pentapetalae</taxon>
        <taxon>rosids</taxon>
        <taxon>fabids</taxon>
        <taxon>Malpighiales</taxon>
        <taxon>Linaceae</taxon>
        <taxon>Linum</taxon>
    </lineage>
</organism>
<evidence type="ECO:0000256" key="1">
    <source>
        <dbReference type="ARBA" id="ARBA00004123"/>
    </source>
</evidence>